<dbReference type="EMBL" id="NPIA01000005">
    <property type="protein sequence ID" value="OZM56714.1"/>
    <property type="molecule type" value="Genomic_DNA"/>
</dbReference>
<dbReference type="Proteomes" id="UP000217083">
    <property type="component" value="Unassembled WGS sequence"/>
</dbReference>
<evidence type="ECO:0000313" key="2">
    <source>
        <dbReference type="EMBL" id="OZM56714.1"/>
    </source>
</evidence>
<proteinExistence type="predicted"/>
<name>A0A263BSM9_9BACI</name>
<reference evidence="3" key="1">
    <citation type="submission" date="2017-08" db="EMBL/GenBank/DDBJ databases">
        <authorList>
            <person name="Huang Z."/>
        </authorList>
    </citation>
    <scope>NUCLEOTIDE SEQUENCE [LARGE SCALE GENOMIC DNA]</scope>
    <source>
        <strain evidence="3">SA5d-4</strain>
    </source>
</reference>
<feature type="signal peptide" evidence="1">
    <location>
        <begin position="1"/>
        <end position="24"/>
    </location>
</feature>
<evidence type="ECO:0000313" key="3">
    <source>
        <dbReference type="Proteomes" id="UP000217083"/>
    </source>
</evidence>
<comment type="caution">
    <text evidence="2">The sequence shown here is derived from an EMBL/GenBank/DDBJ whole genome shotgun (WGS) entry which is preliminary data.</text>
</comment>
<gene>
    <name evidence="2" type="ORF">CIB95_10865</name>
</gene>
<protein>
    <submittedName>
        <fullName evidence="2">Uncharacterized protein</fullName>
    </submittedName>
</protein>
<keyword evidence="3" id="KW-1185">Reference proteome</keyword>
<keyword evidence="1" id="KW-0732">Signal</keyword>
<organism evidence="2 3">
    <name type="scientific">Lottiidibacillus patelloidae</name>
    <dbReference type="NCBI Taxonomy" id="2670334"/>
    <lineage>
        <taxon>Bacteria</taxon>
        <taxon>Bacillati</taxon>
        <taxon>Bacillota</taxon>
        <taxon>Bacilli</taxon>
        <taxon>Bacillales</taxon>
        <taxon>Bacillaceae</taxon>
        <taxon>Lottiidibacillus</taxon>
    </lineage>
</organism>
<sequence>MKKLLVLTLAMALIFPLFTSNADAAYIAEKDIIISIETDKSIPLFLNEDFAWMMFEAQEQLIQLLEENSGMEIDHYYIWIEVNGVKVLAIDPPVLLF</sequence>
<dbReference type="RefSeq" id="WP_094925059.1">
    <property type="nucleotide sequence ID" value="NZ_NPIA01000005.1"/>
</dbReference>
<accession>A0A263BSM9</accession>
<reference evidence="2 3" key="2">
    <citation type="submission" date="2017-09" db="EMBL/GenBank/DDBJ databases">
        <title>Bacillus patelloidae sp. nov., isolated from the intestinal tract of a marine limpet.</title>
        <authorList>
            <person name="Liu R."/>
            <person name="Dong C."/>
            <person name="Shao Z."/>
        </authorList>
    </citation>
    <scope>NUCLEOTIDE SEQUENCE [LARGE SCALE GENOMIC DNA]</scope>
    <source>
        <strain evidence="2 3">SA5d-4</strain>
    </source>
</reference>
<evidence type="ECO:0000256" key="1">
    <source>
        <dbReference type="SAM" id="SignalP"/>
    </source>
</evidence>
<feature type="chain" id="PRO_5012266669" evidence="1">
    <location>
        <begin position="25"/>
        <end position="97"/>
    </location>
</feature>
<dbReference type="AlphaFoldDB" id="A0A263BSM9"/>